<comment type="caution">
    <text evidence="1">The sequence shown here is derived from an EMBL/GenBank/DDBJ whole genome shotgun (WGS) entry which is preliminary data.</text>
</comment>
<sequence>MSKPYQRPFKSDEVLYDVEDDQSSQTTLPLRGYVGPMEAIRLKPWLRYSVDKLPTLTLTVAPTRSTRVQVHRQ</sequence>
<protein>
    <submittedName>
        <fullName evidence="1">Uncharacterized protein</fullName>
    </submittedName>
</protein>
<organism evidence="1 2">
    <name type="scientific">Trema orientale</name>
    <name type="common">Charcoal tree</name>
    <name type="synonym">Celtis orientalis</name>
    <dbReference type="NCBI Taxonomy" id="63057"/>
    <lineage>
        <taxon>Eukaryota</taxon>
        <taxon>Viridiplantae</taxon>
        <taxon>Streptophyta</taxon>
        <taxon>Embryophyta</taxon>
        <taxon>Tracheophyta</taxon>
        <taxon>Spermatophyta</taxon>
        <taxon>Magnoliopsida</taxon>
        <taxon>eudicotyledons</taxon>
        <taxon>Gunneridae</taxon>
        <taxon>Pentapetalae</taxon>
        <taxon>rosids</taxon>
        <taxon>fabids</taxon>
        <taxon>Rosales</taxon>
        <taxon>Cannabaceae</taxon>
        <taxon>Trema</taxon>
    </lineage>
</organism>
<keyword evidence="2" id="KW-1185">Reference proteome</keyword>
<evidence type="ECO:0000313" key="2">
    <source>
        <dbReference type="Proteomes" id="UP000237000"/>
    </source>
</evidence>
<accession>A0A2P5FW40</accession>
<dbReference type="AlphaFoldDB" id="A0A2P5FW40"/>
<name>A0A2P5FW40_TREOI</name>
<proteinExistence type="predicted"/>
<dbReference type="EMBL" id="JXTC01000006">
    <property type="protein sequence ID" value="POO01977.1"/>
    <property type="molecule type" value="Genomic_DNA"/>
</dbReference>
<evidence type="ECO:0000313" key="1">
    <source>
        <dbReference type="EMBL" id="POO01977.1"/>
    </source>
</evidence>
<reference evidence="2" key="1">
    <citation type="submission" date="2016-06" db="EMBL/GenBank/DDBJ databases">
        <title>Parallel loss of symbiosis genes in relatives of nitrogen-fixing non-legume Parasponia.</title>
        <authorList>
            <person name="Van Velzen R."/>
            <person name="Holmer R."/>
            <person name="Bu F."/>
            <person name="Rutten L."/>
            <person name="Van Zeijl A."/>
            <person name="Liu W."/>
            <person name="Santuari L."/>
            <person name="Cao Q."/>
            <person name="Sharma T."/>
            <person name="Shen D."/>
            <person name="Roswanjaya Y."/>
            <person name="Wardhani T."/>
            <person name="Kalhor M.S."/>
            <person name="Jansen J."/>
            <person name="Van den Hoogen J."/>
            <person name="Gungor B."/>
            <person name="Hartog M."/>
            <person name="Hontelez J."/>
            <person name="Verver J."/>
            <person name="Yang W.-C."/>
            <person name="Schijlen E."/>
            <person name="Repin R."/>
            <person name="Schilthuizen M."/>
            <person name="Schranz E."/>
            <person name="Heidstra R."/>
            <person name="Miyata K."/>
            <person name="Fedorova E."/>
            <person name="Kohlen W."/>
            <person name="Bisseling T."/>
            <person name="Smit S."/>
            <person name="Geurts R."/>
        </authorList>
    </citation>
    <scope>NUCLEOTIDE SEQUENCE [LARGE SCALE GENOMIC DNA]</scope>
    <source>
        <strain evidence="2">cv. RG33-2</strain>
    </source>
</reference>
<dbReference type="InParanoid" id="A0A2P5FW40"/>
<gene>
    <name evidence="1" type="ORF">TorRG33x02_022690</name>
</gene>
<dbReference type="Proteomes" id="UP000237000">
    <property type="component" value="Unassembled WGS sequence"/>
</dbReference>